<dbReference type="EC" id="2.3.-.-" evidence="2"/>
<dbReference type="PANTHER" id="PTHR43441">
    <property type="entry name" value="RIBOSOMAL-PROTEIN-SERINE ACETYLTRANSFERASE"/>
    <property type="match status" value="1"/>
</dbReference>
<evidence type="ECO:0000259" key="1">
    <source>
        <dbReference type="Pfam" id="PF13302"/>
    </source>
</evidence>
<keyword evidence="3" id="KW-1185">Reference proteome</keyword>
<dbReference type="EMBL" id="JBHSHT010000002">
    <property type="protein sequence ID" value="MFC4825553.1"/>
    <property type="molecule type" value="Genomic_DNA"/>
</dbReference>
<name>A0ABD5Q4K2_9EURY</name>
<dbReference type="AlphaFoldDB" id="A0ABD5Q4K2"/>
<dbReference type="RefSeq" id="WP_368410504.1">
    <property type="nucleotide sequence ID" value="NZ_CP100400.1"/>
</dbReference>
<feature type="domain" description="N-acetyltransferase" evidence="1">
    <location>
        <begin position="10"/>
        <end position="156"/>
    </location>
</feature>
<dbReference type="GeneID" id="73043727"/>
<sequence length="207" mass="23284">MFLERIETERLELTPLTPENVDVLEFYRCVSRRNPNIGEITEYLSWDPHEMPKETAEFLESRTEARSAGEDAAYVIRPKEGEDGAGEIAGATELHADWERLTAVLGTWLRKPFWGRGYSGERAAALMRVAFERLDLEVVAVTHHADNDKSRRAIEKYVAAHGGQHEGLLRNAGLAPDGPVGVHRYTVTREQWNEATANDRNEGGDGR</sequence>
<dbReference type="InterPro" id="IPR000182">
    <property type="entry name" value="GNAT_dom"/>
</dbReference>
<accession>A0ABD5Q4K2</accession>
<dbReference type="Proteomes" id="UP001595945">
    <property type="component" value="Unassembled WGS sequence"/>
</dbReference>
<dbReference type="InterPro" id="IPR051908">
    <property type="entry name" value="Ribosomal_N-acetyltransferase"/>
</dbReference>
<organism evidence="2 3">
    <name type="scientific">Halorussus aquaticus</name>
    <dbReference type="NCBI Taxonomy" id="2953748"/>
    <lineage>
        <taxon>Archaea</taxon>
        <taxon>Methanobacteriati</taxon>
        <taxon>Methanobacteriota</taxon>
        <taxon>Stenosarchaea group</taxon>
        <taxon>Halobacteria</taxon>
        <taxon>Halobacteriales</taxon>
        <taxon>Haladaptataceae</taxon>
        <taxon>Halorussus</taxon>
    </lineage>
</organism>
<proteinExistence type="predicted"/>
<keyword evidence="2" id="KW-0012">Acyltransferase</keyword>
<dbReference type="GO" id="GO:0016746">
    <property type="term" value="F:acyltransferase activity"/>
    <property type="evidence" value="ECO:0007669"/>
    <property type="project" value="UniProtKB-KW"/>
</dbReference>
<dbReference type="Gene3D" id="3.40.630.30">
    <property type="match status" value="1"/>
</dbReference>
<comment type="caution">
    <text evidence="2">The sequence shown here is derived from an EMBL/GenBank/DDBJ whole genome shotgun (WGS) entry which is preliminary data.</text>
</comment>
<protein>
    <submittedName>
        <fullName evidence="2">GNAT family N-acetyltransferase</fullName>
        <ecNumber evidence="2">2.3.-.-</ecNumber>
    </submittedName>
</protein>
<dbReference type="PANTHER" id="PTHR43441:SF11">
    <property type="entry name" value="RIBOSOMAL-PROTEIN-SERINE ACETYLTRANSFERASE"/>
    <property type="match status" value="1"/>
</dbReference>
<keyword evidence="2" id="KW-0808">Transferase</keyword>
<dbReference type="InterPro" id="IPR016181">
    <property type="entry name" value="Acyl_CoA_acyltransferase"/>
</dbReference>
<evidence type="ECO:0000313" key="2">
    <source>
        <dbReference type="EMBL" id="MFC4825553.1"/>
    </source>
</evidence>
<gene>
    <name evidence="2" type="ORF">ACFO9K_14935</name>
</gene>
<reference evidence="2 3" key="1">
    <citation type="journal article" date="2019" name="Int. J. Syst. Evol. Microbiol.">
        <title>The Global Catalogue of Microorganisms (GCM) 10K type strain sequencing project: providing services to taxonomists for standard genome sequencing and annotation.</title>
        <authorList>
            <consortium name="The Broad Institute Genomics Platform"/>
            <consortium name="The Broad Institute Genome Sequencing Center for Infectious Disease"/>
            <person name="Wu L."/>
            <person name="Ma J."/>
        </authorList>
    </citation>
    <scope>NUCLEOTIDE SEQUENCE [LARGE SCALE GENOMIC DNA]</scope>
    <source>
        <strain evidence="2 3">XZYJ18</strain>
    </source>
</reference>
<dbReference type="Pfam" id="PF13302">
    <property type="entry name" value="Acetyltransf_3"/>
    <property type="match status" value="1"/>
</dbReference>
<dbReference type="SUPFAM" id="SSF55729">
    <property type="entry name" value="Acyl-CoA N-acyltransferases (Nat)"/>
    <property type="match status" value="1"/>
</dbReference>
<evidence type="ECO:0000313" key="3">
    <source>
        <dbReference type="Proteomes" id="UP001595945"/>
    </source>
</evidence>